<sequence length="130" mass="14662">MARRLIRLAVMMVVSISPSVYAQYVTELNLMIRGVYQGKVEIGLQDRQVIKKNETTQVILYSQSSVNDDIATLHFVVVEQSLSHPQDQNQLVLPTMITEVNSEAGVEISDEHGSNIHYQVVVRKDMPSSY</sequence>
<dbReference type="AlphaFoldDB" id="A0A9X3CNC9"/>
<dbReference type="EMBL" id="JAKRRY010000013">
    <property type="protein sequence ID" value="MCW8346573.1"/>
    <property type="molecule type" value="Genomic_DNA"/>
</dbReference>
<comment type="caution">
    <text evidence="2">The sequence shown here is derived from an EMBL/GenBank/DDBJ whole genome shotgun (WGS) entry which is preliminary data.</text>
</comment>
<dbReference type="RefSeq" id="WP_265675129.1">
    <property type="nucleotide sequence ID" value="NZ_JAKRRY010000013.1"/>
</dbReference>
<name>A0A9X3CNC9_9VIBR</name>
<protein>
    <recommendedName>
        <fullName evidence="4">DUF2057 domain-containing protein</fullName>
    </recommendedName>
</protein>
<keyword evidence="1" id="KW-0732">Signal</keyword>
<evidence type="ECO:0000256" key="1">
    <source>
        <dbReference type="SAM" id="SignalP"/>
    </source>
</evidence>
<accession>A0A9X3CNC9</accession>
<feature type="chain" id="PRO_5040808356" description="DUF2057 domain-containing protein" evidence="1">
    <location>
        <begin position="23"/>
        <end position="130"/>
    </location>
</feature>
<feature type="signal peptide" evidence="1">
    <location>
        <begin position="1"/>
        <end position="22"/>
    </location>
</feature>
<evidence type="ECO:0008006" key="4">
    <source>
        <dbReference type="Google" id="ProtNLM"/>
    </source>
</evidence>
<evidence type="ECO:0000313" key="3">
    <source>
        <dbReference type="Proteomes" id="UP001155587"/>
    </source>
</evidence>
<keyword evidence="3" id="KW-1185">Reference proteome</keyword>
<gene>
    <name evidence="2" type="ORF">MD535_11255</name>
</gene>
<proteinExistence type="predicted"/>
<reference evidence="2" key="1">
    <citation type="submission" date="2022-02" db="EMBL/GenBank/DDBJ databases">
        <title>Vibrio sp. nov, a new bacterium isolated from seawater.</title>
        <authorList>
            <person name="Yuan Y."/>
        </authorList>
    </citation>
    <scope>NUCLEOTIDE SEQUENCE</scope>
    <source>
        <strain evidence="2">ZSDZ65</strain>
    </source>
</reference>
<organism evidence="2 3">
    <name type="scientific">Vibrio qingdaonensis</name>
    <dbReference type="NCBI Taxonomy" id="2829491"/>
    <lineage>
        <taxon>Bacteria</taxon>
        <taxon>Pseudomonadati</taxon>
        <taxon>Pseudomonadota</taxon>
        <taxon>Gammaproteobacteria</taxon>
        <taxon>Vibrionales</taxon>
        <taxon>Vibrionaceae</taxon>
        <taxon>Vibrio</taxon>
    </lineage>
</organism>
<evidence type="ECO:0000313" key="2">
    <source>
        <dbReference type="EMBL" id="MCW8346573.1"/>
    </source>
</evidence>
<dbReference type="Proteomes" id="UP001155587">
    <property type="component" value="Unassembled WGS sequence"/>
</dbReference>